<evidence type="ECO:0000313" key="5">
    <source>
        <dbReference type="Proteomes" id="UP000827092"/>
    </source>
</evidence>
<dbReference type="EMBL" id="JAFNEN010000031">
    <property type="protein sequence ID" value="KAG8199092.1"/>
    <property type="molecule type" value="Genomic_DNA"/>
</dbReference>
<keyword evidence="1" id="KW-0511">Multifunctional enzyme</keyword>
<evidence type="ECO:0000313" key="4">
    <source>
        <dbReference type="EMBL" id="KAG8199092.1"/>
    </source>
</evidence>
<evidence type="ECO:0000259" key="3">
    <source>
        <dbReference type="Pfam" id="PF17919"/>
    </source>
</evidence>
<dbReference type="PANTHER" id="PTHR37984:SF5">
    <property type="entry name" value="PROTEIN NYNRIN-LIKE"/>
    <property type="match status" value="1"/>
</dbReference>
<organism evidence="4 5">
    <name type="scientific">Oedothorax gibbosus</name>
    <dbReference type="NCBI Taxonomy" id="931172"/>
    <lineage>
        <taxon>Eukaryota</taxon>
        <taxon>Metazoa</taxon>
        <taxon>Ecdysozoa</taxon>
        <taxon>Arthropoda</taxon>
        <taxon>Chelicerata</taxon>
        <taxon>Arachnida</taxon>
        <taxon>Araneae</taxon>
        <taxon>Araneomorphae</taxon>
        <taxon>Entelegynae</taxon>
        <taxon>Araneoidea</taxon>
        <taxon>Linyphiidae</taxon>
        <taxon>Erigoninae</taxon>
        <taxon>Oedothorax</taxon>
    </lineage>
</organism>
<dbReference type="PANTHER" id="PTHR37984">
    <property type="entry name" value="PROTEIN CBG26694"/>
    <property type="match status" value="1"/>
</dbReference>
<sequence length="320" mass="36052">MDFLSHFNLLVDSKNRKLIDGTTLLEAKGIPSFHLDDKIPIVNAVQEPYKDILEEFLDLLQLNVVNNKVREHNVEHYIETKGPPVFAKARRLSAEKLKAAKKEFEFMLQMGLCRPSKSNWSSPLHLVAKKSGDWRPCGDYRSLNNVTIPDRYPLPFLTDCSYILAGTTVFTSLVYGIKKGSKKEVIWTEESKNAFQLLKEALSQAANLTHPSEKAEISLTTDASDTAIGAVLHQTENQKKSPMSLFSRTLTPTQRKLKPCFTLHENSEQSKTDASSTAAMDPPPTPCPNKSDELLPEGESYTTRRGRKVKFPKHLEHYVP</sequence>
<name>A0AAV6VQK6_9ARAC</name>
<accession>A0AAV6VQK6</accession>
<dbReference type="Gene3D" id="3.10.10.10">
    <property type="entry name" value="HIV Type 1 Reverse Transcriptase, subunit A, domain 1"/>
    <property type="match status" value="1"/>
</dbReference>
<evidence type="ECO:0000256" key="2">
    <source>
        <dbReference type="SAM" id="MobiDB-lite"/>
    </source>
</evidence>
<evidence type="ECO:0000256" key="1">
    <source>
        <dbReference type="ARBA" id="ARBA00023268"/>
    </source>
</evidence>
<dbReference type="GO" id="GO:0003824">
    <property type="term" value="F:catalytic activity"/>
    <property type="evidence" value="ECO:0007669"/>
    <property type="project" value="UniProtKB-KW"/>
</dbReference>
<dbReference type="Proteomes" id="UP000827092">
    <property type="component" value="Unassembled WGS sequence"/>
</dbReference>
<gene>
    <name evidence="4" type="ORF">JTE90_016229</name>
</gene>
<dbReference type="Pfam" id="PF17919">
    <property type="entry name" value="RT_RNaseH_2"/>
    <property type="match status" value="1"/>
</dbReference>
<dbReference type="InterPro" id="IPR041577">
    <property type="entry name" value="RT_RNaseH_2"/>
</dbReference>
<dbReference type="InterPro" id="IPR043502">
    <property type="entry name" value="DNA/RNA_pol_sf"/>
</dbReference>
<proteinExistence type="predicted"/>
<protein>
    <recommendedName>
        <fullName evidence="3">Reverse transcriptase/retrotransposon-derived protein RNase H-like domain-containing protein</fullName>
    </recommendedName>
</protein>
<dbReference type="Gene3D" id="3.10.20.370">
    <property type="match status" value="1"/>
</dbReference>
<comment type="caution">
    <text evidence="4">The sequence shown here is derived from an EMBL/GenBank/DDBJ whole genome shotgun (WGS) entry which is preliminary data.</text>
</comment>
<dbReference type="AlphaFoldDB" id="A0AAV6VQK6"/>
<reference evidence="4 5" key="1">
    <citation type="journal article" date="2022" name="Nat. Ecol. Evol.">
        <title>A masculinizing supergene underlies an exaggerated male reproductive morph in a spider.</title>
        <authorList>
            <person name="Hendrickx F."/>
            <person name="De Corte Z."/>
            <person name="Sonet G."/>
            <person name="Van Belleghem S.M."/>
            <person name="Kostlbacher S."/>
            <person name="Vangestel C."/>
        </authorList>
    </citation>
    <scope>NUCLEOTIDE SEQUENCE [LARGE SCALE GENOMIC DNA]</scope>
    <source>
        <strain evidence="4">W744_W776</strain>
    </source>
</reference>
<feature type="domain" description="Reverse transcriptase/retrotransposon-derived protein RNase H-like" evidence="3">
    <location>
        <begin position="187"/>
        <end position="259"/>
    </location>
</feature>
<dbReference type="SUPFAM" id="SSF56672">
    <property type="entry name" value="DNA/RNA polymerases"/>
    <property type="match status" value="1"/>
</dbReference>
<feature type="region of interest" description="Disordered" evidence="2">
    <location>
        <begin position="264"/>
        <end position="320"/>
    </location>
</feature>
<keyword evidence="5" id="KW-1185">Reference proteome</keyword>
<dbReference type="InterPro" id="IPR050951">
    <property type="entry name" value="Retrovirus_Pol_polyprotein"/>
</dbReference>
<dbReference type="GO" id="GO:0071897">
    <property type="term" value="P:DNA biosynthetic process"/>
    <property type="evidence" value="ECO:0007669"/>
    <property type="project" value="UniProtKB-ARBA"/>
</dbReference>